<dbReference type="InterPro" id="IPR006633">
    <property type="entry name" value="Carb-bd_sugar_hydrolysis-dom"/>
</dbReference>
<proteinExistence type="predicted"/>
<dbReference type="InterPro" id="IPR012334">
    <property type="entry name" value="Pectin_lyas_fold"/>
</dbReference>
<dbReference type="EMBL" id="FOSZ01000006">
    <property type="protein sequence ID" value="SFL19238.1"/>
    <property type="molecule type" value="Genomic_DNA"/>
</dbReference>
<dbReference type="SUPFAM" id="SSF51126">
    <property type="entry name" value="Pectin lyase-like"/>
    <property type="match status" value="1"/>
</dbReference>
<dbReference type="RefSeq" id="WP_093324856.1">
    <property type="nucleotide sequence ID" value="NZ_FOSZ01000006.1"/>
</dbReference>
<gene>
    <name evidence="6" type="ORF">SAMN04488036_106171</name>
</gene>
<dbReference type="AlphaFoldDB" id="A0A1I4FMX0"/>
<evidence type="ECO:0000256" key="3">
    <source>
        <dbReference type="ARBA" id="ARBA00022786"/>
    </source>
</evidence>
<keyword evidence="4" id="KW-0732">Signal</keyword>
<reference evidence="7" key="1">
    <citation type="submission" date="2016-10" db="EMBL/GenBank/DDBJ databases">
        <authorList>
            <person name="Varghese N."/>
            <person name="Submissions S."/>
        </authorList>
    </citation>
    <scope>NUCLEOTIDE SEQUENCE [LARGE SCALE GENOMIC DNA]</scope>
    <source>
        <strain evidence="7">DSM 28453</strain>
    </source>
</reference>
<protein>
    <submittedName>
        <fullName evidence="6">Nitrous oxidase accessory protein</fullName>
    </submittedName>
</protein>
<dbReference type="SMART" id="SM00722">
    <property type="entry name" value="CASH"/>
    <property type="match status" value="2"/>
</dbReference>
<dbReference type="InterPro" id="IPR006626">
    <property type="entry name" value="PbH1"/>
</dbReference>
<evidence type="ECO:0000259" key="5">
    <source>
        <dbReference type="SMART" id="SM00722"/>
    </source>
</evidence>
<dbReference type="Proteomes" id="UP000198851">
    <property type="component" value="Unassembled WGS sequence"/>
</dbReference>
<dbReference type="OrthoDB" id="9767990at2"/>
<dbReference type="InterPro" id="IPR022441">
    <property type="entry name" value="Para_beta_helix_rpt-2"/>
</dbReference>
<evidence type="ECO:0000256" key="4">
    <source>
        <dbReference type="SAM" id="SignalP"/>
    </source>
</evidence>
<organism evidence="6 7">
    <name type="scientific">Shimia haliotis</name>
    <dbReference type="NCBI Taxonomy" id="1280847"/>
    <lineage>
        <taxon>Bacteria</taxon>
        <taxon>Pseudomonadati</taxon>
        <taxon>Pseudomonadota</taxon>
        <taxon>Alphaproteobacteria</taxon>
        <taxon>Rhodobacterales</taxon>
        <taxon>Roseobacteraceae</taxon>
    </lineage>
</organism>
<dbReference type="STRING" id="1280847.SAMN04488036_106171"/>
<evidence type="ECO:0000256" key="2">
    <source>
        <dbReference type="ARBA" id="ARBA00022737"/>
    </source>
</evidence>
<dbReference type="InterPro" id="IPR011050">
    <property type="entry name" value="Pectin_lyase_fold/virulence"/>
</dbReference>
<evidence type="ECO:0000256" key="1">
    <source>
        <dbReference type="ARBA" id="ARBA00004906"/>
    </source>
</evidence>
<feature type="signal peptide" evidence="4">
    <location>
        <begin position="1"/>
        <end position="19"/>
    </location>
</feature>
<dbReference type="NCBIfam" id="TIGR04247">
    <property type="entry name" value="NosD_copper_fam"/>
    <property type="match status" value="1"/>
</dbReference>
<evidence type="ECO:0000313" key="6">
    <source>
        <dbReference type="EMBL" id="SFL19238.1"/>
    </source>
</evidence>
<name>A0A1I4FMX0_9RHOB</name>
<evidence type="ECO:0000313" key="7">
    <source>
        <dbReference type="Proteomes" id="UP000198851"/>
    </source>
</evidence>
<feature type="chain" id="PRO_5011635911" evidence="4">
    <location>
        <begin position="20"/>
        <end position="420"/>
    </location>
</feature>
<dbReference type="SMART" id="SM00710">
    <property type="entry name" value="PbH1"/>
    <property type="match status" value="10"/>
</dbReference>
<dbReference type="Pfam" id="PF05048">
    <property type="entry name" value="NosD"/>
    <property type="match status" value="1"/>
</dbReference>
<feature type="domain" description="Carbohydrate-binding/sugar hydrolysis" evidence="5">
    <location>
        <begin position="38"/>
        <end position="186"/>
    </location>
</feature>
<dbReference type="Gene3D" id="2.160.20.10">
    <property type="entry name" value="Single-stranded right-handed beta-helix, Pectin lyase-like"/>
    <property type="match status" value="1"/>
</dbReference>
<sequence length="420" mass="45467">MKQWPLSLALCLASTCLWAAEWDVPLRDGAIAETLAQAADGDTLRLSAGTYNEAVVLDRPMTLDGQGHATLDAGGIGSVITVTGDDVTVRGVTVIGSGDSHDTIDSGIQLKKSAYAPQILNNVSLGNLYGIDIHGAKDALVQGNQIEGRLDKRVNDRGNGVYVWNAPGAVVDGNDVQYGRDGIFVNSSKKNIFSNNTFRDLRFAVHYMYADRSEVRGNISINNDLGYAVMFTSNVKVMDNVSINDREHGVMLNYANRSVITGNYVRGAKEKCTFLYNANKNTFADNWFEGCGIGIHFSAGSQDNKIYGNAFVGNRTQVKLVSTKWHEWSEDGRGNYWSDNAAYDVNGDGLGDAPYRPNDSMDHILWQQPSAKLLLGSPAVQLVRWSQSAFPALLPGGVIDSFPLMKPVKPAAAGKVAHDG</sequence>
<dbReference type="PANTHER" id="PTHR22990:SF15">
    <property type="entry name" value="F-BOX ONLY PROTEIN 10"/>
    <property type="match status" value="1"/>
</dbReference>
<comment type="pathway">
    <text evidence="1">Protein modification; protein ubiquitination.</text>
</comment>
<keyword evidence="3" id="KW-0833">Ubl conjugation pathway</keyword>
<dbReference type="InterPro" id="IPR026464">
    <property type="entry name" value="NosD_copper_fam"/>
</dbReference>
<dbReference type="PANTHER" id="PTHR22990">
    <property type="entry name" value="F-BOX ONLY PROTEIN"/>
    <property type="match status" value="1"/>
</dbReference>
<dbReference type="InterPro" id="IPR007742">
    <property type="entry name" value="NosD_dom"/>
</dbReference>
<dbReference type="InterPro" id="IPR051550">
    <property type="entry name" value="SCF-Subunits/Alg-Epimerases"/>
</dbReference>
<feature type="domain" description="Carbohydrate-binding/sugar hydrolysis" evidence="5">
    <location>
        <begin position="192"/>
        <end position="353"/>
    </location>
</feature>
<keyword evidence="7" id="KW-1185">Reference proteome</keyword>
<dbReference type="NCBIfam" id="TIGR03804">
    <property type="entry name" value="para_beta_helix"/>
    <property type="match status" value="1"/>
</dbReference>
<accession>A0A1I4FMX0</accession>
<keyword evidence="2" id="KW-0677">Repeat</keyword>